<dbReference type="SUPFAM" id="SSF55486">
    <property type="entry name" value="Metalloproteases ('zincins'), catalytic domain"/>
    <property type="match status" value="2"/>
</dbReference>
<reference evidence="2 3" key="1">
    <citation type="submission" date="2024-09" db="EMBL/GenBank/DDBJ databases">
        <title>Floridaenema gen nov. (Aerosakkonemataceae, Aerosakkonematales ord. nov., Cyanobacteria) from benthic tropical and subtropical fresh waters, with the description of four new species.</title>
        <authorList>
            <person name="Moretto J.A."/>
            <person name="Berthold D.E."/>
            <person name="Lefler F.W."/>
            <person name="Huang I.-S."/>
            <person name="Laughinghouse H. IV."/>
        </authorList>
    </citation>
    <scope>NUCLEOTIDE SEQUENCE [LARGE SCALE GENOMIC DNA]</scope>
    <source>
        <strain evidence="2 3">BLCC-F167</strain>
    </source>
</reference>
<dbReference type="EMBL" id="JBHFNT010000050">
    <property type="protein sequence ID" value="MFB2834069.1"/>
    <property type="molecule type" value="Genomic_DNA"/>
</dbReference>
<accession>A0ABV4WG66</accession>
<evidence type="ECO:0000313" key="3">
    <source>
        <dbReference type="Proteomes" id="UP001576780"/>
    </source>
</evidence>
<protein>
    <submittedName>
        <fullName evidence="2">NF038122 family metalloprotease</fullName>
    </submittedName>
</protein>
<evidence type="ECO:0000313" key="2">
    <source>
        <dbReference type="EMBL" id="MFB2834069.1"/>
    </source>
</evidence>
<keyword evidence="2" id="KW-0482">Metalloprotease</keyword>
<dbReference type="Gene3D" id="3.40.390.10">
    <property type="entry name" value="Collagenase (Catalytic Domain)"/>
    <property type="match status" value="1"/>
</dbReference>
<dbReference type="Proteomes" id="UP001576780">
    <property type="component" value="Unassembled WGS sequence"/>
</dbReference>
<comment type="caution">
    <text evidence="2">The sequence shown here is derived from an EMBL/GenBank/DDBJ whole genome shotgun (WGS) entry which is preliminary data.</text>
</comment>
<feature type="chain" id="PRO_5047223381" evidence="1">
    <location>
        <begin position="36"/>
        <end position="379"/>
    </location>
</feature>
<keyword evidence="3" id="KW-1185">Reference proteome</keyword>
<dbReference type="GO" id="GO:0008237">
    <property type="term" value="F:metallopeptidase activity"/>
    <property type="evidence" value="ECO:0007669"/>
    <property type="project" value="UniProtKB-KW"/>
</dbReference>
<gene>
    <name evidence="2" type="ORF">ACE1CA_06000</name>
</gene>
<dbReference type="InterPro" id="IPR013424">
    <property type="entry name" value="Ice-binding_C"/>
</dbReference>
<dbReference type="InterPro" id="IPR024079">
    <property type="entry name" value="MetalloPept_cat_dom_sf"/>
</dbReference>
<keyword evidence="1" id="KW-0732">Signal</keyword>
<dbReference type="NCBIfam" id="NF038122">
    <property type="entry name" value="metallo_LGF"/>
    <property type="match status" value="1"/>
</dbReference>
<keyword evidence="2" id="KW-0378">Hydrolase</keyword>
<organism evidence="2 3">
    <name type="scientific">Floridaenema evergladense BLCC-F167</name>
    <dbReference type="NCBI Taxonomy" id="3153639"/>
    <lineage>
        <taxon>Bacteria</taxon>
        <taxon>Bacillati</taxon>
        <taxon>Cyanobacteriota</taxon>
        <taxon>Cyanophyceae</taxon>
        <taxon>Oscillatoriophycideae</taxon>
        <taxon>Aerosakkonematales</taxon>
        <taxon>Aerosakkonemataceae</taxon>
        <taxon>Floridanema</taxon>
        <taxon>Floridanema evergladense</taxon>
    </lineage>
</organism>
<dbReference type="NCBIfam" id="TIGR02595">
    <property type="entry name" value="PEP_CTERM"/>
    <property type="match status" value="1"/>
</dbReference>
<keyword evidence="2" id="KW-0645">Protease</keyword>
<proteinExistence type="predicted"/>
<evidence type="ECO:0000256" key="1">
    <source>
        <dbReference type="SAM" id="SignalP"/>
    </source>
</evidence>
<feature type="signal peptide" evidence="1">
    <location>
        <begin position="1"/>
        <end position="35"/>
    </location>
</feature>
<sequence>MKANFALNRICSKLLTPLAFSLVAGINFSGTAAQALTFNLRYSPGIDSQALAGFQAAADIWSELLIDPVTVNIDIDYQALAPGILGQAGSEFYSHPYSVLRNALSLDATSADDFTAVSNLPTGSALNMLINYTANNPNGSGSATPYFDNNNSNNNRFAFLTGANAKALGLLSADNAASDASITFSSLFNFDFDRSDGIDADKFDFIGVAIHEIGHALGFTSSVDDIDYVAGFLGQATQYTENAYLPTTADFFRFSSNSIRYGNGVIDLTAGGLADRYFSIDGGTTKIASFSTGEFLGDGRQASHWKDDSLTGNYLGIMDPTLSRSQPIFITNNDLMLFDAIGWDRRSISEPSTSVPEPSIVVGLMVLGGGFLLKGKRHS</sequence>
<name>A0ABV4WG66_9CYAN</name>